<dbReference type="PRINTS" id="PR00385">
    <property type="entry name" value="P450"/>
</dbReference>
<comment type="cofactor">
    <cofactor evidence="1 9">
        <name>heme</name>
        <dbReference type="ChEBI" id="CHEBI:30413"/>
    </cofactor>
</comment>
<keyword evidence="13" id="KW-1185">Reference proteome</keyword>
<evidence type="ECO:0000256" key="10">
    <source>
        <dbReference type="RuleBase" id="RU000461"/>
    </source>
</evidence>
<dbReference type="OrthoDB" id="2789670at2759"/>
<comment type="similarity">
    <text evidence="3 10">Belongs to the cytochrome P450 family.</text>
</comment>
<keyword evidence="6 10" id="KW-0560">Oxidoreductase</keyword>
<dbReference type="Pfam" id="PF00067">
    <property type="entry name" value="p450"/>
    <property type="match status" value="1"/>
</dbReference>
<reference evidence="12 13" key="1">
    <citation type="journal article" date="2016" name="Mol. Biol. Evol.">
        <title>Comparative Genomics of Early-Diverging Mushroom-Forming Fungi Provides Insights into the Origins of Lignocellulose Decay Capabilities.</title>
        <authorList>
            <person name="Nagy L.G."/>
            <person name="Riley R."/>
            <person name="Tritt A."/>
            <person name="Adam C."/>
            <person name="Daum C."/>
            <person name="Floudas D."/>
            <person name="Sun H."/>
            <person name="Yadav J.S."/>
            <person name="Pangilinan J."/>
            <person name="Larsson K.H."/>
            <person name="Matsuura K."/>
            <person name="Barry K."/>
            <person name="Labutti K."/>
            <person name="Kuo R."/>
            <person name="Ohm R.A."/>
            <person name="Bhattacharya S.S."/>
            <person name="Shirouzu T."/>
            <person name="Yoshinaga Y."/>
            <person name="Martin F.M."/>
            <person name="Grigoriev I.V."/>
            <person name="Hibbett D.S."/>
        </authorList>
    </citation>
    <scope>NUCLEOTIDE SEQUENCE [LARGE SCALE GENOMIC DNA]</scope>
    <source>
        <strain evidence="12 13">CBS 109695</strain>
    </source>
</reference>
<dbReference type="Gene3D" id="1.10.630.10">
    <property type="entry name" value="Cytochrome P450"/>
    <property type="match status" value="1"/>
</dbReference>
<dbReference type="STRING" id="436010.A0A166PQQ0"/>
<keyword evidence="8 10" id="KW-0503">Monooxygenase</keyword>
<feature type="binding site" description="axial binding residue" evidence="9">
    <location>
        <position position="433"/>
    </location>
    <ligand>
        <name>heme</name>
        <dbReference type="ChEBI" id="CHEBI:30413"/>
    </ligand>
    <ligandPart>
        <name>Fe</name>
        <dbReference type="ChEBI" id="CHEBI:18248"/>
    </ligandPart>
</feature>
<evidence type="ECO:0000256" key="5">
    <source>
        <dbReference type="ARBA" id="ARBA00022723"/>
    </source>
</evidence>
<dbReference type="InterPro" id="IPR017972">
    <property type="entry name" value="Cyt_P450_CS"/>
</dbReference>
<dbReference type="InterPro" id="IPR050364">
    <property type="entry name" value="Cytochrome_P450_fung"/>
</dbReference>
<dbReference type="GO" id="GO:0005506">
    <property type="term" value="F:iron ion binding"/>
    <property type="evidence" value="ECO:0007669"/>
    <property type="project" value="InterPro"/>
</dbReference>
<dbReference type="AlphaFoldDB" id="A0A166PQQ0"/>
<evidence type="ECO:0000313" key="12">
    <source>
        <dbReference type="EMBL" id="KZP26341.1"/>
    </source>
</evidence>
<dbReference type="PROSITE" id="PS00086">
    <property type="entry name" value="CYTOCHROME_P450"/>
    <property type="match status" value="1"/>
</dbReference>
<keyword evidence="11" id="KW-0732">Signal</keyword>
<evidence type="ECO:0000256" key="6">
    <source>
        <dbReference type="ARBA" id="ARBA00023002"/>
    </source>
</evidence>
<gene>
    <name evidence="12" type="ORF">FIBSPDRAFT_819751</name>
</gene>
<sequence>MTSLLYPLSVALCLLALASVYLFTSKTKKLPPGPRSLPVTGNLYHVPLQYPWLAFTEWGKKYGDVVHLHGLGLSIVLLNSMKAVNDLLDRRATIYSHRPVFPMVGQMMELDSSMPLMDYGPQWKFHRKLARTALSPESVKKYRYIQEQLAVMMCQLFLHKPREFDDHIRLTAGRIILLITYGLSVETADHEYIKHAEETMEMISQSTLPGSYLVDLFPQMKRLPRWLPFTSFFREAEVGREMISRLVTKPFLAVKKQIAAGTAIPSVARDLLEDDDRDDLSQQDYEKQVKWMCGALYGAGGETTYSTILTFVALMAMNPEKQKLLQEELDRVIVDKLPTVEDRPSLPYLEAATKETMRWHPALPLSIARRTAADDVYEGHFIPANTIVLPNVWAISSDDQSKYPSRTFAPERFLEEKITDPNAYAFGFGRRMCPGKNLADNSLFIMIATIMTFFDISLPLDPRGNEQPLELSFATGLVSYPKPYMCTIKPRSEVKAKLLEHAASNCDL</sequence>
<evidence type="ECO:0000313" key="13">
    <source>
        <dbReference type="Proteomes" id="UP000076532"/>
    </source>
</evidence>
<dbReference type="InterPro" id="IPR001128">
    <property type="entry name" value="Cyt_P450"/>
</dbReference>
<evidence type="ECO:0000256" key="4">
    <source>
        <dbReference type="ARBA" id="ARBA00022617"/>
    </source>
</evidence>
<dbReference type="PRINTS" id="PR00463">
    <property type="entry name" value="EP450I"/>
</dbReference>
<dbReference type="CDD" id="cd11065">
    <property type="entry name" value="CYP64-like"/>
    <property type="match status" value="1"/>
</dbReference>
<feature type="chain" id="PRO_5007878387" evidence="11">
    <location>
        <begin position="19"/>
        <end position="508"/>
    </location>
</feature>
<dbReference type="GO" id="GO:0004497">
    <property type="term" value="F:monooxygenase activity"/>
    <property type="evidence" value="ECO:0007669"/>
    <property type="project" value="UniProtKB-KW"/>
</dbReference>
<dbReference type="SUPFAM" id="SSF48264">
    <property type="entry name" value="Cytochrome P450"/>
    <property type="match status" value="1"/>
</dbReference>
<dbReference type="PANTHER" id="PTHR46300:SF7">
    <property type="entry name" value="P450, PUTATIVE (EUROFUNG)-RELATED"/>
    <property type="match status" value="1"/>
</dbReference>
<keyword evidence="5 9" id="KW-0479">Metal-binding</keyword>
<protein>
    <submittedName>
        <fullName evidence="12">Cytochrome P450</fullName>
    </submittedName>
</protein>
<dbReference type="EMBL" id="KV417515">
    <property type="protein sequence ID" value="KZP26341.1"/>
    <property type="molecule type" value="Genomic_DNA"/>
</dbReference>
<dbReference type="GO" id="GO:0020037">
    <property type="term" value="F:heme binding"/>
    <property type="evidence" value="ECO:0007669"/>
    <property type="project" value="InterPro"/>
</dbReference>
<evidence type="ECO:0000256" key="9">
    <source>
        <dbReference type="PIRSR" id="PIRSR602401-1"/>
    </source>
</evidence>
<dbReference type="InterPro" id="IPR002401">
    <property type="entry name" value="Cyt_P450_E_grp-I"/>
</dbReference>
<dbReference type="InterPro" id="IPR036396">
    <property type="entry name" value="Cyt_P450_sf"/>
</dbReference>
<keyword evidence="7 9" id="KW-0408">Iron</keyword>
<evidence type="ECO:0000256" key="11">
    <source>
        <dbReference type="SAM" id="SignalP"/>
    </source>
</evidence>
<evidence type="ECO:0000256" key="3">
    <source>
        <dbReference type="ARBA" id="ARBA00010617"/>
    </source>
</evidence>
<dbReference type="GO" id="GO:0016705">
    <property type="term" value="F:oxidoreductase activity, acting on paired donors, with incorporation or reduction of molecular oxygen"/>
    <property type="evidence" value="ECO:0007669"/>
    <property type="project" value="InterPro"/>
</dbReference>
<dbReference type="PANTHER" id="PTHR46300">
    <property type="entry name" value="P450, PUTATIVE (EUROFUNG)-RELATED-RELATED"/>
    <property type="match status" value="1"/>
</dbReference>
<evidence type="ECO:0000256" key="7">
    <source>
        <dbReference type="ARBA" id="ARBA00023004"/>
    </source>
</evidence>
<organism evidence="12 13">
    <name type="scientific">Athelia psychrophila</name>
    <dbReference type="NCBI Taxonomy" id="1759441"/>
    <lineage>
        <taxon>Eukaryota</taxon>
        <taxon>Fungi</taxon>
        <taxon>Dikarya</taxon>
        <taxon>Basidiomycota</taxon>
        <taxon>Agaricomycotina</taxon>
        <taxon>Agaricomycetes</taxon>
        <taxon>Agaricomycetidae</taxon>
        <taxon>Atheliales</taxon>
        <taxon>Atheliaceae</taxon>
        <taxon>Athelia</taxon>
    </lineage>
</organism>
<keyword evidence="4 9" id="KW-0349">Heme</keyword>
<feature type="signal peptide" evidence="11">
    <location>
        <begin position="1"/>
        <end position="18"/>
    </location>
</feature>
<name>A0A166PQQ0_9AGAM</name>
<evidence type="ECO:0000256" key="2">
    <source>
        <dbReference type="ARBA" id="ARBA00005179"/>
    </source>
</evidence>
<comment type="pathway">
    <text evidence="2">Secondary metabolite biosynthesis.</text>
</comment>
<proteinExistence type="inferred from homology"/>
<evidence type="ECO:0000256" key="1">
    <source>
        <dbReference type="ARBA" id="ARBA00001971"/>
    </source>
</evidence>
<accession>A0A166PQQ0</accession>
<evidence type="ECO:0000256" key="8">
    <source>
        <dbReference type="ARBA" id="ARBA00023033"/>
    </source>
</evidence>
<dbReference type="Proteomes" id="UP000076532">
    <property type="component" value="Unassembled WGS sequence"/>
</dbReference>